<dbReference type="OrthoDB" id="525404at2"/>
<dbReference type="InterPro" id="IPR025497">
    <property type="entry name" value="PatA-like_N"/>
</dbReference>
<comment type="induction">
    <text evidence="2">By nitrogen starvation.</text>
</comment>
<protein>
    <recommendedName>
        <fullName evidence="2">Protein PatA</fullName>
    </recommendedName>
</protein>
<dbReference type="InterPro" id="IPR050595">
    <property type="entry name" value="Bact_response_regulator"/>
</dbReference>
<dbReference type="GO" id="GO:0043158">
    <property type="term" value="P:heterocyst development"/>
    <property type="evidence" value="ECO:0007669"/>
    <property type="project" value="UniProtKB-KW"/>
</dbReference>
<dbReference type="AlphaFoldDB" id="A0A1Z4LX23"/>
<dbReference type="PIRSF" id="PIRSF005897">
    <property type="entry name" value="RR_PatA"/>
    <property type="match status" value="1"/>
</dbReference>
<dbReference type="InterPro" id="IPR024186">
    <property type="entry name" value="Sig_transdc_resp-reg_PatA"/>
</dbReference>
<dbReference type="PROSITE" id="PS50110">
    <property type="entry name" value="RESPONSE_REGULATORY"/>
    <property type="match status" value="1"/>
</dbReference>
<evidence type="ECO:0000313" key="6">
    <source>
        <dbReference type="Proteomes" id="UP000218418"/>
    </source>
</evidence>
<evidence type="ECO:0000313" key="5">
    <source>
        <dbReference type="EMBL" id="BAY85774.1"/>
    </source>
</evidence>
<evidence type="ECO:0000259" key="4">
    <source>
        <dbReference type="PROSITE" id="PS50110"/>
    </source>
</evidence>
<keyword evidence="6" id="KW-1185">Reference proteome</keyword>
<dbReference type="SUPFAM" id="SSF52172">
    <property type="entry name" value="CheY-like"/>
    <property type="match status" value="1"/>
</dbReference>
<dbReference type="GO" id="GO:0000160">
    <property type="term" value="P:phosphorelay signal transduction system"/>
    <property type="evidence" value="ECO:0007669"/>
    <property type="project" value="UniProtKB-KW"/>
</dbReference>
<dbReference type="Pfam" id="PF00072">
    <property type="entry name" value="Response_reg"/>
    <property type="match status" value="1"/>
</dbReference>
<evidence type="ECO:0000256" key="3">
    <source>
        <dbReference type="PROSITE-ProRule" id="PRU00169"/>
    </source>
</evidence>
<evidence type="ECO:0000256" key="1">
    <source>
        <dbReference type="ARBA" id="ARBA00022553"/>
    </source>
</evidence>
<keyword evidence="2" id="KW-0902">Two-component regulatory system</keyword>
<sequence>MQGNLSEIDVRSILQLIELGQRTGLLFVEAYTEESLTRTWFVFFLKGQIVYSQEANSNVFRLRDYLRYYRINLQGEETPPNPDSDKSFSAPEYGYLWRLLEQDIINPTQARSIIHGLVHETLFDLLSLREGNFIFELDKPLTPQLTSLEIAPLVNKVFKQVQEWKLLYPYIQSPDQCPVLTNVERLRSSLASSTVEKLQHWADGKTSLRQLARFLNRDVLTLAKAIYPYVQQGLIHIVASNTASSTQNNSSMQHSEENPSIKAIVCIDDAAAICETVQSILQPQGYNAIAFTNPLEALNRVFQLQPHLILCDIVMPDLDGYQLCAMLRHSSAFRLVPIIMLSAKSSYIDRARANMVGATDYLTKPFESTELLLLIKKYLNKCEGQKSINRKQYLLI</sequence>
<reference evidence="5 6" key="1">
    <citation type="submission" date="2017-06" db="EMBL/GenBank/DDBJ databases">
        <title>Genome sequencing of cyanobaciteial culture collection at National Institute for Environmental Studies (NIES).</title>
        <authorList>
            <person name="Hirose Y."/>
            <person name="Shimura Y."/>
            <person name="Fujisawa T."/>
            <person name="Nakamura Y."/>
            <person name="Kawachi M."/>
        </authorList>
    </citation>
    <scope>NUCLEOTIDE SEQUENCE [LARGE SCALE GENOMIC DNA]</scope>
    <source>
        <strain evidence="5 6">NIES-267</strain>
    </source>
</reference>
<dbReference type="Gene3D" id="3.40.50.2300">
    <property type="match status" value="1"/>
</dbReference>
<keyword evidence="2" id="KW-0364">Heterocyst</keyword>
<organism evidence="5 6">
    <name type="scientific">Calothrix parasitica NIES-267</name>
    <dbReference type="NCBI Taxonomy" id="1973488"/>
    <lineage>
        <taxon>Bacteria</taxon>
        <taxon>Bacillati</taxon>
        <taxon>Cyanobacteriota</taxon>
        <taxon>Cyanophyceae</taxon>
        <taxon>Nostocales</taxon>
        <taxon>Calotrichaceae</taxon>
        <taxon>Calothrix</taxon>
    </lineage>
</organism>
<dbReference type="Proteomes" id="UP000218418">
    <property type="component" value="Chromosome"/>
</dbReference>
<dbReference type="PANTHER" id="PTHR44591">
    <property type="entry name" value="STRESS RESPONSE REGULATOR PROTEIN 1"/>
    <property type="match status" value="1"/>
</dbReference>
<evidence type="ECO:0000256" key="2">
    <source>
        <dbReference type="PIRNR" id="PIRNR005897"/>
    </source>
</evidence>
<feature type="domain" description="Response regulatory" evidence="4">
    <location>
        <begin position="263"/>
        <end position="379"/>
    </location>
</feature>
<name>A0A1Z4LX23_9CYAN</name>
<gene>
    <name evidence="5" type="ORF">NIES267_52750</name>
</gene>
<dbReference type="SMART" id="SM00448">
    <property type="entry name" value="REC"/>
    <property type="match status" value="1"/>
</dbReference>
<dbReference type="InterPro" id="IPR011006">
    <property type="entry name" value="CheY-like_superfamily"/>
</dbReference>
<dbReference type="EMBL" id="AP018227">
    <property type="protein sequence ID" value="BAY85774.1"/>
    <property type="molecule type" value="Genomic_DNA"/>
</dbReference>
<feature type="modified residue" description="4-aspartylphosphate" evidence="3">
    <location>
        <position position="312"/>
    </location>
</feature>
<comment type="subcellular location">
    <subcellularLocation>
        <location evidence="2">Cell septum</location>
    </subcellularLocation>
</comment>
<dbReference type="PANTHER" id="PTHR44591:SF3">
    <property type="entry name" value="RESPONSE REGULATORY DOMAIN-CONTAINING PROTEIN"/>
    <property type="match status" value="1"/>
</dbReference>
<dbReference type="InterPro" id="IPR001789">
    <property type="entry name" value="Sig_transdc_resp-reg_receiver"/>
</dbReference>
<comment type="function">
    <text evidence="2">Controls heterocyst pattern formation.</text>
</comment>
<accession>A0A1Z4LX23</accession>
<keyword evidence="1 3" id="KW-0597">Phosphoprotein</keyword>
<proteinExistence type="evidence at transcript level"/>
<dbReference type="GO" id="GO:0030428">
    <property type="term" value="C:cell septum"/>
    <property type="evidence" value="ECO:0007669"/>
    <property type="project" value="UniProtKB-SubCell"/>
</dbReference>
<dbReference type="Pfam" id="PF14332">
    <property type="entry name" value="DUF4388"/>
    <property type="match status" value="1"/>
</dbReference>